<organism evidence="3 4">
    <name type="scientific">Rhodococcus rhodochrous KG-21</name>
    <dbReference type="NCBI Taxonomy" id="1441923"/>
    <lineage>
        <taxon>Bacteria</taxon>
        <taxon>Bacillati</taxon>
        <taxon>Actinomycetota</taxon>
        <taxon>Actinomycetes</taxon>
        <taxon>Mycobacteriales</taxon>
        <taxon>Nocardiaceae</taxon>
        <taxon>Rhodococcus</taxon>
    </lineage>
</organism>
<dbReference type="PANTHER" id="PTHR46889">
    <property type="entry name" value="TRANSPOSASE INSF FOR INSERTION SEQUENCE IS3B-RELATED"/>
    <property type="match status" value="1"/>
</dbReference>
<dbReference type="InterPro" id="IPR001584">
    <property type="entry name" value="Integrase_cat-core"/>
</dbReference>
<evidence type="ECO:0000313" key="4">
    <source>
        <dbReference type="Proteomes" id="UP000037712"/>
    </source>
</evidence>
<dbReference type="EMBL" id="AZYO01000193">
    <property type="protein sequence ID" value="KOS53051.1"/>
    <property type="molecule type" value="Genomic_DNA"/>
</dbReference>
<dbReference type="Gene3D" id="3.30.420.10">
    <property type="entry name" value="Ribonuclease H-like superfamily/Ribonuclease H"/>
    <property type="match status" value="1"/>
</dbReference>
<comment type="caution">
    <text evidence="3">The sequence shown here is derived from an EMBL/GenBank/DDBJ whole genome shotgun (WGS) entry which is preliminary data.</text>
</comment>
<sequence length="337" mass="37608">MTATVTVLHRSAAMPVTRACALVGVPRSSYYRLSRGYTHYRPVPDPIPQARRRQPAALSGAERAAIVEVLSADDHADLSVVQTYWRVFDAGTVACSQRTFYRVAAAAHLVGDRRRRRGGGGPVRRRPVVRADAVGQLWSWDITELRGPRTQDRYLLYLVIDVFSRFPVAWCLEYRESAQRAVELFTTAITRHGAPAVLHADNGASMRSTVLLDALEAAGVLASFSRPRVSDDNPFSEALFKTVKYDLSCPARFDSIDHARQWTAQFLHRYATEHRHSGLGRHTPASVHHGTAAEVQAHRQRMLDRCWATHPERFHRRPTAPALPGPTGINIHLSQTG</sequence>
<dbReference type="Proteomes" id="UP000037712">
    <property type="component" value="Unassembled WGS sequence"/>
</dbReference>
<evidence type="ECO:0000313" key="3">
    <source>
        <dbReference type="EMBL" id="KOS53051.1"/>
    </source>
</evidence>
<dbReference type="Pfam" id="PF00665">
    <property type="entry name" value="rve"/>
    <property type="match status" value="1"/>
</dbReference>
<evidence type="ECO:0000256" key="1">
    <source>
        <dbReference type="SAM" id="MobiDB-lite"/>
    </source>
</evidence>
<protein>
    <submittedName>
        <fullName evidence="3">Integrase</fullName>
    </submittedName>
</protein>
<dbReference type="GO" id="GO:0003676">
    <property type="term" value="F:nucleic acid binding"/>
    <property type="evidence" value="ECO:0007669"/>
    <property type="project" value="InterPro"/>
</dbReference>
<dbReference type="PROSITE" id="PS50994">
    <property type="entry name" value="INTEGRASE"/>
    <property type="match status" value="1"/>
</dbReference>
<dbReference type="AlphaFoldDB" id="A0A0N0S075"/>
<accession>A0A0N0S075</accession>
<evidence type="ECO:0000259" key="2">
    <source>
        <dbReference type="PROSITE" id="PS50994"/>
    </source>
</evidence>
<reference evidence="3 4" key="1">
    <citation type="journal article" date="2015" name="Genome Announc.">
        <title>Draft Genome Sequence of Rhodococcus rhodochrous Strain KG-21, a Soil Isolate from Oil Fields of Krishna-Godavari Basin, India.</title>
        <authorList>
            <person name="Dawar C."/>
            <person name="Aggarwal R.K."/>
        </authorList>
    </citation>
    <scope>NUCLEOTIDE SEQUENCE [LARGE SCALE GENOMIC DNA]</scope>
    <source>
        <strain evidence="3 4">KG-21</strain>
    </source>
</reference>
<dbReference type="InterPro" id="IPR036397">
    <property type="entry name" value="RNaseH_sf"/>
</dbReference>
<dbReference type="InterPro" id="IPR048020">
    <property type="entry name" value="Transpos_IS3"/>
</dbReference>
<dbReference type="GO" id="GO:0015074">
    <property type="term" value="P:DNA integration"/>
    <property type="evidence" value="ECO:0007669"/>
    <property type="project" value="InterPro"/>
</dbReference>
<dbReference type="InterPro" id="IPR050900">
    <property type="entry name" value="Transposase_IS3/IS150/IS904"/>
</dbReference>
<dbReference type="NCBIfam" id="NF033516">
    <property type="entry name" value="transpos_IS3"/>
    <property type="match status" value="1"/>
</dbReference>
<feature type="domain" description="Integrase catalytic" evidence="2">
    <location>
        <begin position="123"/>
        <end position="292"/>
    </location>
</feature>
<dbReference type="PATRIC" id="fig|1441923.3.peg.6064"/>
<feature type="region of interest" description="Disordered" evidence="1">
    <location>
        <begin position="316"/>
        <end position="337"/>
    </location>
</feature>
<dbReference type="InterPro" id="IPR012337">
    <property type="entry name" value="RNaseH-like_sf"/>
</dbReference>
<gene>
    <name evidence="3" type="ORF">Z051_27705</name>
</gene>
<reference evidence="4" key="2">
    <citation type="submission" date="2015-01" db="EMBL/GenBank/DDBJ databases">
        <title>Draft genome sequence of potential hydrocarbon metabolising strain of Rhodococcus rhodochrous.</title>
        <authorList>
            <person name="Aggarwal R.K."/>
            <person name="Dawar C."/>
        </authorList>
    </citation>
    <scope>NUCLEOTIDE SEQUENCE [LARGE SCALE GENOMIC DNA]</scope>
    <source>
        <strain evidence="4">KG-21</strain>
    </source>
</reference>
<proteinExistence type="predicted"/>
<dbReference type="SUPFAM" id="SSF53098">
    <property type="entry name" value="Ribonuclease H-like"/>
    <property type="match status" value="1"/>
</dbReference>
<dbReference type="PANTHER" id="PTHR46889:SF4">
    <property type="entry name" value="TRANSPOSASE INSO FOR INSERTION SEQUENCE ELEMENT IS911B-RELATED"/>
    <property type="match status" value="1"/>
</dbReference>
<name>A0A0N0S075_RHORH</name>